<accession>A0ACA9YA18</accession>
<dbReference type="Proteomes" id="UP001152531">
    <property type="component" value="Unassembled WGS sequence"/>
</dbReference>
<comment type="caution">
    <text evidence="1">The sequence shown here is derived from an EMBL/GenBank/DDBJ whole genome shotgun (WGS) entry which is preliminary data.</text>
</comment>
<evidence type="ECO:0000313" key="2">
    <source>
        <dbReference type="Proteomes" id="UP001152531"/>
    </source>
</evidence>
<organism evidence="1 2">
    <name type="scientific">[Candida] jaroonii</name>
    <dbReference type="NCBI Taxonomy" id="467808"/>
    <lineage>
        <taxon>Eukaryota</taxon>
        <taxon>Fungi</taxon>
        <taxon>Dikarya</taxon>
        <taxon>Ascomycota</taxon>
        <taxon>Saccharomycotina</taxon>
        <taxon>Pichiomycetes</taxon>
        <taxon>Debaryomycetaceae</taxon>
        <taxon>Yamadazyma</taxon>
    </lineage>
</organism>
<protein>
    <submittedName>
        <fullName evidence="1">Magnesium-dependent phosphatase</fullName>
    </submittedName>
</protein>
<reference evidence="1" key="1">
    <citation type="submission" date="2022-06" db="EMBL/GenBank/DDBJ databases">
        <authorList>
            <person name="Legras J.-L."/>
            <person name="Devillers H."/>
            <person name="Grondin C."/>
        </authorList>
    </citation>
    <scope>NUCLEOTIDE SEQUENCE</scope>
    <source>
        <strain evidence="1">CLIB 1444</strain>
    </source>
</reference>
<dbReference type="EMBL" id="CALSDN010000006">
    <property type="protein sequence ID" value="CAH6721483.1"/>
    <property type="molecule type" value="Genomic_DNA"/>
</dbReference>
<evidence type="ECO:0000313" key="1">
    <source>
        <dbReference type="EMBL" id="CAH6721483.1"/>
    </source>
</evidence>
<sequence>MKYPKAVVFDLDYTLWPCWCDVHIELPIKNHRPDEIVDSYGYKLKLYKDVPGIIKELKDNGVTIISASRTPTVHIAKELISHIKIDNIPMKDYFHSSQWGTGSKTRHIKNAAKELGLEKELANGEFILYDDEYRNKDVNSIGCKFVYLRDTDYGLTRELFEKGLKEYN</sequence>
<keyword evidence="2" id="KW-1185">Reference proteome</keyword>
<name>A0ACA9YA18_9ASCO</name>
<gene>
    <name evidence="1" type="ORF">CLIB1444_06S03224</name>
</gene>
<proteinExistence type="predicted"/>